<reference evidence="2 3" key="1">
    <citation type="submission" date="2023-09" db="EMBL/GenBank/DDBJ databases">
        <title>Genome completion map analysis of the actinomycetes C11-1.</title>
        <authorList>
            <person name="Qin P."/>
            <person name="Guan P."/>
        </authorList>
    </citation>
    <scope>NUCLEOTIDE SEQUENCE [LARGE SCALE GENOMIC DNA]</scope>
    <source>
        <strain evidence="2 3">C11-1</strain>
    </source>
</reference>
<sequence length="57" mass="6385">MRAVAQKLGIGTTETDRNGFHVVRTDAYRPVSQQAPEPTPVKRRERARGSNPFHALL</sequence>
<dbReference type="EMBL" id="CP134500">
    <property type="protein sequence ID" value="WNF31497.1"/>
    <property type="molecule type" value="Genomic_DNA"/>
</dbReference>
<feature type="region of interest" description="Disordered" evidence="1">
    <location>
        <begin position="29"/>
        <end position="57"/>
    </location>
</feature>
<organism evidence="2 3">
    <name type="scientific">Streptomyces durocortorensis</name>
    <dbReference type="NCBI Taxonomy" id="2811104"/>
    <lineage>
        <taxon>Bacteria</taxon>
        <taxon>Bacillati</taxon>
        <taxon>Actinomycetota</taxon>
        <taxon>Actinomycetes</taxon>
        <taxon>Kitasatosporales</taxon>
        <taxon>Streptomycetaceae</taxon>
        <taxon>Streptomyces</taxon>
    </lineage>
</organism>
<evidence type="ECO:0000313" key="3">
    <source>
        <dbReference type="Proteomes" id="UP001303236"/>
    </source>
</evidence>
<protein>
    <submittedName>
        <fullName evidence="2">Uncharacterized protein</fullName>
    </submittedName>
</protein>
<accession>A0ABY9W5Q9</accession>
<name>A0ABY9W5Q9_9ACTN</name>
<dbReference type="Proteomes" id="UP001303236">
    <property type="component" value="Chromosome"/>
</dbReference>
<gene>
    <name evidence="2" type="ORF">RI138_04805</name>
</gene>
<evidence type="ECO:0000313" key="2">
    <source>
        <dbReference type="EMBL" id="WNF31497.1"/>
    </source>
</evidence>
<keyword evidence="3" id="KW-1185">Reference proteome</keyword>
<proteinExistence type="predicted"/>
<evidence type="ECO:0000256" key="1">
    <source>
        <dbReference type="SAM" id="MobiDB-lite"/>
    </source>
</evidence>